<dbReference type="AlphaFoldDB" id="A0A2L0F3I5"/>
<dbReference type="Proteomes" id="UP000238348">
    <property type="component" value="Chromosome"/>
</dbReference>
<evidence type="ECO:0000313" key="2">
    <source>
        <dbReference type="Proteomes" id="UP000238348"/>
    </source>
</evidence>
<name>A0A2L0F3I5_SORCE</name>
<dbReference type="OrthoDB" id="5519892at2"/>
<accession>A0A2L0F3I5</accession>
<reference evidence="1 2" key="1">
    <citation type="submission" date="2015-09" db="EMBL/GenBank/DDBJ databases">
        <title>Sorangium comparison.</title>
        <authorList>
            <person name="Zaburannyi N."/>
            <person name="Bunk B."/>
            <person name="Overmann J."/>
            <person name="Mueller R."/>
        </authorList>
    </citation>
    <scope>NUCLEOTIDE SEQUENCE [LARGE SCALE GENOMIC DNA]</scope>
    <source>
        <strain evidence="1 2">So ce26</strain>
    </source>
</reference>
<organism evidence="1 2">
    <name type="scientific">Sorangium cellulosum</name>
    <name type="common">Polyangium cellulosum</name>
    <dbReference type="NCBI Taxonomy" id="56"/>
    <lineage>
        <taxon>Bacteria</taxon>
        <taxon>Pseudomonadati</taxon>
        <taxon>Myxococcota</taxon>
        <taxon>Polyangia</taxon>
        <taxon>Polyangiales</taxon>
        <taxon>Polyangiaceae</taxon>
        <taxon>Sorangium</taxon>
    </lineage>
</organism>
<sequence length="136" mass="14522">MTPHDERVEVLDEHRPVLVRLARETPRRGSISALSGYVLGLREPTGYLIAAGLQQRDAKLDPEGALRASLMSDESSPFLVGVVPRSALIDILGPLAPVTQPLAAELKKSIRREGMRVLVAAGGGAELFTLDDLSSG</sequence>
<dbReference type="RefSeq" id="WP_104984383.1">
    <property type="nucleotide sequence ID" value="NZ_CP012673.1"/>
</dbReference>
<protein>
    <submittedName>
        <fullName evidence="1">Uncharacterized protein</fullName>
    </submittedName>
</protein>
<evidence type="ECO:0000313" key="1">
    <source>
        <dbReference type="EMBL" id="AUX46122.1"/>
    </source>
</evidence>
<gene>
    <name evidence="1" type="ORF">SOCE26_076270</name>
</gene>
<dbReference type="EMBL" id="CP012673">
    <property type="protein sequence ID" value="AUX46122.1"/>
    <property type="molecule type" value="Genomic_DNA"/>
</dbReference>
<proteinExistence type="predicted"/>